<evidence type="ECO:0000259" key="2">
    <source>
        <dbReference type="PROSITE" id="PS51371"/>
    </source>
</evidence>
<protein>
    <submittedName>
        <fullName evidence="3">CBS domain protein</fullName>
    </submittedName>
</protein>
<comment type="caution">
    <text evidence="3">The sequence shown here is derived from an EMBL/GenBank/DDBJ whole genome shotgun (WGS) entry which is preliminary data.</text>
</comment>
<dbReference type="InterPro" id="IPR000644">
    <property type="entry name" value="CBS_dom"/>
</dbReference>
<name>A0A315ZFZ8_SEDFL</name>
<dbReference type="Gene3D" id="3.10.580.10">
    <property type="entry name" value="CBS-domain"/>
    <property type="match status" value="1"/>
</dbReference>
<dbReference type="OrthoDB" id="1523762at2"/>
<dbReference type="InterPro" id="IPR046342">
    <property type="entry name" value="CBS_dom_sf"/>
</dbReference>
<dbReference type="SUPFAM" id="SSF54631">
    <property type="entry name" value="CBS-domain pair"/>
    <property type="match status" value="1"/>
</dbReference>
<dbReference type="PROSITE" id="PS51371">
    <property type="entry name" value="CBS"/>
    <property type="match status" value="1"/>
</dbReference>
<feature type="domain" description="CBS" evidence="2">
    <location>
        <begin position="7"/>
        <end position="63"/>
    </location>
</feature>
<proteinExistence type="predicted"/>
<keyword evidence="4" id="KW-1185">Reference proteome</keyword>
<keyword evidence="1" id="KW-0129">CBS domain</keyword>
<evidence type="ECO:0000313" key="3">
    <source>
        <dbReference type="EMBL" id="PWJ44083.1"/>
    </source>
</evidence>
<evidence type="ECO:0000256" key="1">
    <source>
        <dbReference type="PROSITE-ProRule" id="PRU00703"/>
    </source>
</evidence>
<dbReference type="Pfam" id="PF00571">
    <property type="entry name" value="CBS"/>
    <property type="match status" value="1"/>
</dbReference>
<dbReference type="RefSeq" id="WP_109615603.1">
    <property type="nucleotide sequence ID" value="NZ_QGDO01000001.1"/>
</dbReference>
<sequence length="221" mass="25127">MYAKEYISSEIPVVKMSDPIERIYEWMEELQLDQLPVVEGNKFLGVITEECLLDLDLSQGVNSGKHALQHQKAFIYQYDHFYRILDIAGEHSVELVAVLNAEDEYIGCISLRDTVASLSDMFASQVEGSILVLKVDAINYSLAEISRHIETNNARILSSFVEVGEDKNSLQLTLKLNTKDLTSIIATLERFQYKIVAKFQDEETIDTSKDRIGLLLKYLDI</sequence>
<gene>
    <name evidence="3" type="ORF">BC781_101433</name>
</gene>
<evidence type="ECO:0000313" key="4">
    <source>
        <dbReference type="Proteomes" id="UP000245535"/>
    </source>
</evidence>
<dbReference type="EMBL" id="QGDO01000001">
    <property type="protein sequence ID" value="PWJ44083.1"/>
    <property type="molecule type" value="Genomic_DNA"/>
</dbReference>
<organism evidence="3 4">
    <name type="scientific">Sediminitomix flava</name>
    <dbReference type="NCBI Taxonomy" id="379075"/>
    <lineage>
        <taxon>Bacteria</taxon>
        <taxon>Pseudomonadati</taxon>
        <taxon>Bacteroidota</taxon>
        <taxon>Cytophagia</taxon>
        <taxon>Cytophagales</taxon>
        <taxon>Flammeovirgaceae</taxon>
        <taxon>Sediminitomix</taxon>
    </lineage>
</organism>
<accession>A0A315ZFZ8</accession>
<dbReference type="Proteomes" id="UP000245535">
    <property type="component" value="Unassembled WGS sequence"/>
</dbReference>
<dbReference type="AlphaFoldDB" id="A0A315ZFZ8"/>
<reference evidence="3 4" key="1">
    <citation type="submission" date="2018-03" db="EMBL/GenBank/DDBJ databases">
        <title>Genomic Encyclopedia of Archaeal and Bacterial Type Strains, Phase II (KMG-II): from individual species to whole genera.</title>
        <authorList>
            <person name="Goeker M."/>
        </authorList>
    </citation>
    <scope>NUCLEOTIDE SEQUENCE [LARGE SCALE GENOMIC DNA]</scope>
    <source>
        <strain evidence="3 4">DSM 28229</strain>
    </source>
</reference>